<dbReference type="AlphaFoldDB" id="A0AAW3NHJ2"/>
<proteinExistence type="predicted"/>
<dbReference type="EMBL" id="LPDO01000040">
    <property type="protein sequence ID" value="KVT58071.1"/>
    <property type="molecule type" value="Genomic_DNA"/>
</dbReference>
<comment type="caution">
    <text evidence="1">The sequence shown here is derived from an EMBL/GenBank/DDBJ whole genome shotgun (WGS) entry which is preliminary data.</text>
</comment>
<dbReference type="Proteomes" id="UP000056732">
    <property type="component" value="Unassembled WGS sequence"/>
</dbReference>
<gene>
    <name evidence="1" type="ORF">WK53_28955</name>
</gene>
<name>A0AAW3NHJ2_9BURK</name>
<protein>
    <submittedName>
        <fullName evidence="1">Uncharacterized protein</fullName>
    </submittedName>
</protein>
<organism evidence="1 2">
    <name type="scientific">Burkholderia ubonensis</name>
    <dbReference type="NCBI Taxonomy" id="101571"/>
    <lineage>
        <taxon>Bacteria</taxon>
        <taxon>Pseudomonadati</taxon>
        <taxon>Pseudomonadota</taxon>
        <taxon>Betaproteobacteria</taxon>
        <taxon>Burkholderiales</taxon>
        <taxon>Burkholderiaceae</taxon>
        <taxon>Burkholderia</taxon>
        <taxon>Burkholderia cepacia complex</taxon>
    </lineage>
</organism>
<reference evidence="1 2" key="1">
    <citation type="submission" date="2015-11" db="EMBL/GenBank/DDBJ databases">
        <title>Expanding the genomic diversity of Burkholderia species for the development of highly accurate diagnostics.</title>
        <authorList>
            <person name="Sahl J."/>
            <person name="Keim P."/>
            <person name="Wagner D."/>
        </authorList>
    </citation>
    <scope>NUCLEOTIDE SEQUENCE [LARGE SCALE GENOMIC DNA]</scope>
    <source>
        <strain evidence="1 2">MSMB1137WGS</strain>
    </source>
</reference>
<accession>A0AAW3NHJ2</accession>
<evidence type="ECO:0000313" key="2">
    <source>
        <dbReference type="Proteomes" id="UP000056732"/>
    </source>
</evidence>
<sequence>MDADMGRGLDAEANLIAVNAKDGDGDLVANVQRFSRMAIQDKHAARCSGRWLHETFPGALVGTRV</sequence>
<evidence type="ECO:0000313" key="1">
    <source>
        <dbReference type="EMBL" id="KVT58071.1"/>
    </source>
</evidence>